<dbReference type="OrthoDB" id="108903at2"/>
<protein>
    <submittedName>
        <fullName evidence="4">Peptidase S9 prolyl oligopeptidase active site domain protein</fullName>
    </submittedName>
</protein>
<sequence>MPDPNPQDFHRLRFLSDLTPGPGGGALFLETSVEAPEQEGDPPRYLSRLWLQRDGKRRALTQEDTARPRWDGGRYVYFLRKYDQVKQLYRLDLAGGEAERLTSFKAGVEGYVLGPEGALAVLTRGDEAPAKPGTPRVYDRLPFKFDGVGLLPERSRQVRVRRSDGGWSEPSELPTDVDAAAWDERGDELVLVASGDFEERRRWIQRLYRWRPGGEAREIGGGFGPVSDPVFSEDGGSIYFVGYDWAAGIGASPGVWRLPRSGGEADRLTPEALYVGLSLVSDVHYGDYGRALEPDGEGGFWFSVTEAGEGRLYRLRADGGVEGPLPLPGSLAAFAVIEGEVRHTLLEDYHRPPVLYTGGEAVHDPNADFLEGWPAPEAFRWRSSEGHDVHGWVLLPEGEGPHPTVLYVHGGPHAAYGRAMLFEFYLLRSRGLAVVYANPRGSVGYGQDYAQIKGRWGEADAADVLGFLDAAVERFGLDGDRLGVAGGSYGGFMTNWLTARYPDKFKAAATQRSICNWTSFWGASDIGIRFSELELGAGLWEAPELYWQKSPLAHAHALKTPTLVVHAEQDHRCPIDQGETWFAALVNRGVPARFLRVPEEGHELSRSGRPDRRVKRLEEIVDWLTQYLLP</sequence>
<dbReference type="STRING" id="670487.Ocepr_0742"/>
<evidence type="ECO:0000313" key="4">
    <source>
        <dbReference type="EMBL" id="ADR36199.1"/>
    </source>
</evidence>
<dbReference type="SUPFAM" id="SSF82171">
    <property type="entry name" value="DPP6 N-terminal domain-like"/>
    <property type="match status" value="1"/>
</dbReference>
<name>E4U4B4_OCEP5</name>
<accession>E4U4B4</accession>
<dbReference type="GO" id="GO:0004252">
    <property type="term" value="F:serine-type endopeptidase activity"/>
    <property type="evidence" value="ECO:0007669"/>
    <property type="project" value="TreeGrafter"/>
</dbReference>
<gene>
    <name evidence="4" type="ordered locus">Ocepr_0742</name>
</gene>
<proteinExistence type="predicted"/>
<dbReference type="PANTHER" id="PTHR42776:SF27">
    <property type="entry name" value="DIPEPTIDYL PEPTIDASE FAMILY MEMBER 6"/>
    <property type="match status" value="1"/>
</dbReference>
<keyword evidence="1" id="KW-0378">Hydrolase</keyword>
<dbReference type="SUPFAM" id="SSF53474">
    <property type="entry name" value="alpha/beta-Hydrolases"/>
    <property type="match status" value="1"/>
</dbReference>
<dbReference type="Gene3D" id="3.40.50.1820">
    <property type="entry name" value="alpha/beta hydrolase"/>
    <property type="match status" value="1"/>
</dbReference>
<dbReference type="RefSeq" id="WP_013457369.1">
    <property type="nucleotide sequence ID" value="NC_014761.1"/>
</dbReference>
<dbReference type="InterPro" id="IPR011042">
    <property type="entry name" value="6-blade_b-propeller_TolB-like"/>
</dbReference>
<evidence type="ECO:0000259" key="3">
    <source>
        <dbReference type="Pfam" id="PF00326"/>
    </source>
</evidence>
<dbReference type="Proteomes" id="UP000008722">
    <property type="component" value="Chromosome"/>
</dbReference>
<keyword evidence="5" id="KW-1185">Reference proteome</keyword>
<reference evidence="4 5" key="2">
    <citation type="journal article" date="2011" name="Stand. Genomic Sci.">
        <title>Complete genome sequence of Oceanithermus profundus type strain (506).</title>
        <authorList>
            <person name="Pati A."/>
            <person name="Zhang X."/>
            <person name="Lapidus A."/>
            <person name="Nolan M."/>
            <person name="Lucas S."/>
            <person name="Del Rio T.G."/>
            <person name="Tice H."/>
            <person name="Cheng J.F."/>
            <person name="Tapia R."/>
            <person name="Han C."/>
            <person name="Goodwin L."/>
            <person name="Pitluck S."/>
            <person name="Liolios K."/>
            <person name="Pagani I."/>
            <person name="Ivanova N."/>
            <person name="Mavromatis K."/>
            <person name="Chen A."/>
            <person name="Palaniappan K."/>
            <person name="Hauser L."/>
            <person name="Jeffries C.D."/>
            <person name="Brambilla E.M."/>
            <person name="Rohl A."/>
            <person name="Mwirichia R."/>
            <person name="Rohde M."/>
            <person name="Tindall B.J."/>
            <person name="Sikorski J."/>
            <person name="Wirth R."/>
            <person name="Goker M."/>
            <person name="Woyke T."/>
            <person name="Detter J.C."/>
            <person name="Bristow J."/>
            <person name="Eisen J.A."/>
            <person name="Markowitz V."/>
            <person name="Hugenholtz P."/>
            <person name="Kyrpides N.C."/>
            <person name="Klenk H.P."/>
            <person name="Land M."/>
        </authorList>
    </citation>
    <scope>NUCLEOTIDE SEQUENCE [LARGE SCALE GENOMIC DNA]</scope>
    <source>
        <strain evidence="5">DSM 14977 / NBRC 100410 / VKM B-2274 / 506</strain>
    </source>
</reference>
<dbReference type="eggNOG" id="COG1506">
    <property type="taxonomic scope" value="Bacteria"/>
</dbReference>
<evidence type="ECO:0000313" key="5">
    <source>
        <dbReference type="Proteomes" id="UP000008722"/>
    </source>
</evidence>
<dbReference type="InterPro" id="IPR001375">
    <property type="entry name" value="Peptidase_S9_cat"/>
</dbReference>
<evidence type="ECO:0000256" key="2">
    <source>
        <dbReference type="SAM" id="MobiDB-lite"/>
    </source>
</evidence>
<dbReference type="KEGG" id="opr:Ocepr_0742"/>
<dbReference type="Gene3D" id="2.120.10.30">
    <property type="entry name" value="TolB, C-terminal domain"/>
    <property type="match status" value="2"/>
</dbReference>
<dbReference type="Pfam" id="PF00326">
    <property type="entry name" value="Peptidase_S9"/>
    <property type="match status" value="1"/>
</dbReference>
<evidence type="ECO:0000256" key="1">
    <source>
        <dbReference type="ARBA" id="ARBA00022801"/>
    </source>
</evidence>
<dbReference type="PANTHER" id="PTHR42776">
    <property type="entry name" value="SERINE PEPTIDASE S9 FAMILY MEMBER"/>
    <property type="match status" value="1"/>
</dbReference>
<dbReference type="HOGENOM" id="CLU_008615_2_1_0"/>
<dbReference type="eggNOG" id="COG0823">
    <property type="taxonomic scope" value="Bacteria"/>
</dbReference>
<dbReference type="GO" id="GO:0006508">
    <property type="term" value="P:proteolysis"/>
    <property type="evidence" value="ECO:0007669"/>
    <property type="project" value="InterPro"/>
</dbReference>
<reference evidence="5" key="1">
    <citation type="submission" date="2010-11" db="EMBL/GenBank/DDBJ databases">
        <title>The complete sequence of chromosome of Oceanithermus profundus DSM 14977.</title>
        <authorList>
            <consortium name="US DOE Joint Genome Institute (JGI-PGF)"/>
            <person name="Lucas S."/>
            <person name="Copeland A."/>
            <person name="Lapidus A."/>
            <person name="Bruce D."/>
            <person name="Goodwin L."/>
            <person name="Pitluck S."/>
            <person name="Kyrpides N."/>
            <person name="Mavromatis K."/>
            <person name="Pagani I."/>
            <person name="Ivanova N."/>
            <person name="Zhang X."/>
            <person name="Brettin T."/>
            <person name="Detter J.C."/>
            <person name="Tapia R."/>
            <person name="Han C."/>
            <person name="Land M."/>
            <person name="Hauser L."/>
            <person name="Markowitz V."/>
            <person name="Cheng J.-F."/>
            <person name="Hugenholtz P."/>
            <person name="Woyke T."/>
            <person name="Wu D."/>
            <person name="Tindall B."/>
            <person name="Faehnrich R."/>
            <person name="Brambilla E."/>
            <person name="Klenk H.-P."/>
            <person name="Eisen J.A."/>
        </authorList>
    </citation>
    <scope>NUCLEOTIDE SEQUENCE [LARGE SCALE GENOMIC DNA]</scope>
    <source>
        <strain evidence="5">DSM 14977 / NBRC 100410 / VKM B-2274 / 506</strain>
    </source>
</reference>
<dbReference type="EMBL" id="CP002361">
    <property type="protein sequence ID" value="ADR36199.1"/>
    <property type="molecule type" value="Genomic_DNA"/>
</dbReference>
<organism evidence="4 5">
    <name type="scientific">Oceanithermus profundus (strain DSM 14977 / NBRC 100410 / VKM B-2274 / 506)</name>
    <dbReference type="NCBI Taxonomy" id="670487"/>
    <lineage>
        <taxon>Bacteria</taxon>
        <taxon>Thermotogati</taxon>
        <taxon>Deinococcota</taxon>
        <taxon>Deinococci</taxon>
        <taxon>Thermales</taxon>
        <taxon>Thermaceae</taxon>
        <taxon>Oceanithermus</taxon>
    </lineage>
</organism>
<dbReference type="InterPro" id="IPR029058">
    <property type="entry name" value="AB_hydrolase_fold"/>
</dbReference>
<feature type="region of interest" description="Disordered" evidence="2">
    <location>
        <begin position="14"/>
        <end position="42"/>
    </location>
</feature>
<feature type="domain" description="Peptidase S9 prolyl oligopeptidase catalytic" evidence="3">
    <location>
        <begin position="422"/>
        <end position="628"/>
    </location>
</feature>
<dbReference type="AlphaFoldDB" id="E4U4B4"/>